<evidence type="ECO:0000256" key="1">
    <source>
        <dbReference type="SAM" id="MobiDB-lite"/>
    </source>
</evidence>
<evidence type="ECO:0000313" key="2">
    <source>
        <dbReference type="EMBL" id="TKR88866.1"/>
    </source>
</evidence>
<comment type="caution">
    <text evidence="2">The sequence shown here is derived from an EMBL/GenBank/DDBJ whole genome shotgun (WGS) entry which is preliminary data.</text>
</comment>
<dbReference type="EMBL" id="AZBU02000003">
    <property type="protein sequence ID" value="TKR88866.1"/>
    <property type="molecule type" value="Genomic_DNA"/>
</dbReference>
<keyword evidence="3" id="KW-1185">Reference proteome</keyword>
<proteinExistence type="predicted"/>
<reference evidence="2 3" key="1">
    <citation type="journal article" date="2015" name="Genome Biol.">
        <title>Comparative genomics of Steinernema reveals deeply conserved gene regulatory networks.</title>
        <authorList>
            <person name="Dillman A.R."/>
            <person name="Macchietto M."/>
            <person name="Porter C.F."/>
            <person name="Rogers A."/>
            <person name="Williams B."/>
            <person name="Antoshechkin I."/>
            <person name="Lee M.M."/>
            <person name="Goodwin Z."/>
            <person name="Lu X."/>
            <person name="Lewis E.E."/>
            <person name="Goodrich-Blair H."/>
            <person name="Stock S.P."/>
            <person name="Adams B.J."/>
            <person name="Sternberg P.W."/>
            <person name="Mortazavi A."/>
        </authorList>
    </citation>
    <scope>NUCLEOTIDE SEQUENCE [LARGE SCALE GENOMIC DNA]</scope>
    <source>
        <strain evidence="2 3">ALL</strain>
    </source>
</reference>
<sequence>MLSPAAACVRRNLATHVIRGRGVPRIAAAQRSEATPPQNAASRRTIRGNPLPRITAARRSEATPPHDAAARRIIRGQRLTNLTI</sequence>
<evidence type="ECO:0000313" key="3">
    <source>
        <dbReference type="Proteomes" id="UP000298663"/>
    </source>
</evidence>
<accession>A0A4U5NZ19</accession>
<dbReference type="AlphaFoldDB" id="A0A4U5NZ19"/>
<feature type="region of interest" description="Disordered" evidence="1">
    <location>
        <begin position="29"/>
        <end position="68"/>
    </location>
</feature>
<protein>
    <submittedName>
        <fullName evidence="2">Uncharacterized protein</fullName>
    </submittedName>
</protein>
<dbReference type="Proteomes" id="UP000298663">
    <property type="component" value="Unassembled WGS sequence"/>
</dbReference>
<reference evidence="2 3" key="2">
    <citation type="journal article" date="2019" name="G3 (Bethesda)">
        <title>Hybrid Assembly of the Genome of the Entomopathogenic Nematode Steinernema carpocapsae Identifies the X-Chromosome.</title>
        <authorList>
            <person name="Serra L."/>
            <person name="Macchietto M."/>
            <person name="Macias-Munoz A."/>
            <person name="McGill C.J."/>
            <person name="Rodriguez I.M."/>
            <person name="Rodriguez B."/>
            <person name="Murad R."/>
            <person name="Mortazavi A."/>
        </authorList>
    </citation>
    <scope>NUCLEOTIDE SEQUENCE [LARGE SCALE GENOMIC DNA]</scope>
    <source>
        <strain evidence="2 3">ALL</strain>
    </source>
</reference>
<name>A0A4U5NZ19_STECR</name>
<gene>
    <name evidence="2" type="ORF">L596_013041</name>
</gene>
<organism evidence="2 3">
    <name type="scientific">Steinernema carpocapsae</name>
    <name type="common">Entomopathogenic nematode</name>
    <dbReference type="NCBI Taxonomy" id="34508"/>
    <lineage>
        <taxon>Eukaryota</taxon>
        <taxon>Metazoa</taxon>
        <taxon>Ecdysozoa</taxon>
        <taxon>Nematoda</taxon>
        <taxon>Chromadorea</taxon>
        <taxon>Rhabditida</taxon>
        <taxon>Tylenchina</taxon>
        <taxon>Panagrolaimomorpha</taxon>
        <taxon>Strongyloidoidea</taxon>
        <taxon>Steinernematidae</taxon>
        <taxon>Steinernema</taxon>
    </lineage>
</organism>
<feature type="compositionally biased region" description="Polar residues" evidence="1">
    <location>
        <begin position="32"/>
        <end position="42"/>
    </location>
</feature>